<sequence length="75" mass="7681">MDVVVKMVGVLGGIMTVRGLFGVMTGFMDFNSGRKNDNGTKVDQGIDSMVSGGVMAAITAGVTAAIIVAIQAIKF</sequence>
<keyword evidence="1" id="KW-0812">Transmembrane</keyword>
<accession>A0A9Q8Y0R8</accession>
<evidence type="ECO:0000256" key="1">
    <source>
        <dbReference type="SAM" id="Phobius"/>
    </source>
</evidence>
<proteinExistence type="predicted"/>
<protein>
    <submittedName>
        <fullName evidence="2">Uncharacterized protein</fullName>
    </submittedName>
</protein>
<name>A0A9Q8Y0R8_9LACT</name>
<dbReference type="AlphaFoldDB" id="A0A9Q8Y0R8"/>
<keyword evidence="1" id="KW-0472">Membrane</keyword>
<feature type="transmembrane region" description="Helical" evidence="1">
    <location>
        <begin position="48"/>
        <end position="70"/>
    </location>
</feature>
<evidence type="ECO:0000313" key="3">
    <source>
        <dbReference type="Proteomes" id="UP001056730"/>
    </source>
</evidence>
<dbReference type="Proteomes" id="UP001056730">
    <property type="component" value="Chromosome"/>
</dbReference>
<dbReference type="EMBL" id="CP086395">
    <property type="protein sequence ID" value="USJ19920.1"/>
    <property type="molecule type" value="Genomic_DNA"/>
</dbReference>
<dbReference type="RefSeq" id="WP_252175316.1">
    <property type="nucleotide sequence ID" value="NZ_CP086395.1"/>
</dbReference>
<organism evidence="2 3">
    <name type="scientific">Lactococcus formosensis</name>
    <dbReference type="NCBI Taxonomy" id="1281486"/>
    <lineage>
        <taxon>Bacteria</taxon>
        <taxon>Bacillati</taxon>
        <taxon>Bacillota</taxon>
        <taxon>Bacilli</taxon>
        <taxon>Lactobacillales</taxon>
        <taxon>Streptococcaceae</taxon>
        <taxon>Lactococcus</taxon>
    </lineage>
</organism>
<gene>
    <name evidence="2" type="ORF">LMK00_08785</name>
</gene>
<reference evidence="2" key="1">
    <citation type="journal article" date="2022" name="Front. Microbiol.">
        <title>Feed Insects as a Reservoir of Granadaene-Producing Lactococci.</title>
        <authorList>
            <person name="Neuzil-Bunesova V."/>
            <person name="Ramirez Garcia A."/>
            <person name="Modrackova N."/>
            <person name="Makovska M."/>
            <person name="Sabolova M."/>
            <person name="Sproer C."/>
            <person name="Bunk B."/>
            <person name="Blom J."/>
            <person name="Schwab C."/>
        </authorList>
    </citation>
    <scope>NUCLEOTIDE SEQUENCE</scope>
    <source>
        <strain evidence="2">I4/6O</strain>
    </source>
</reference>
<keyword evidence="1" id="KW-1133">Transmembrane helix</keyword>
<dbReference type="KEGG" id="lfo:LMK00_08785"/>
<evidence type="ECO:0000313" key="2">
    <source>
        <dbReference type="EMBL" id="USJ19920.1"/>
    </source>
</evidence>
<feature type="transmembrane region" description="Helical" evidence="1">
    <location>
        <begin position="7"/>
        <end position="28"/>
    </location>
</feature>